<organism evidence="4">
    <name type="scientific">Rodentolepis nana</name>
    <name type="common">Dwarf tapeworm</name>
    <name type="synonym">Hymenolepis nana</name>
    <dbReference type="NCBI Taxonomy" id="102285"/>
    <lineage>
        <taxon>Eukaryota</taxon>
        <taxon>Metazoa</taxon>
        <taxon>Spiralia</taxon>
        <taxon>Lophotrochozoa</taxon>
        <taxon>Platyhelminthes</taxon>
        <taxon>Cestoda</taxon>
        <taxon>Eucestoda</taxon>
        <taxon>Cyclophyllidea</taxon>
        <taxon>Hymenolepididae</taxon>
        <taxon>Rodentolepis</taxon>
    </lineage>
</organism>
<reference evidence="2 3" key="2">
    <citation type="submission" date="2018-11" db="EMBL/GenBank/DDBJ databases">
        <authorList>
            <consortium name="Pathogen Informatics"/>
        </authorList>
    </citation>
    <scope>NUCLEOTIDE SEQUENCE [LARGE SCALE GENOMIC DNA]</scope>
</reference>
<dbReference type="OrthoDB" id="674273at2759"/>
<dbReference type="SMART" id="SM00198">
    <property type="entry name" value="SCP"/>
    <property type="match status" value="1"/>
</dbReference>
<dbReference type="SUPFAM" id="SSF55797">
    <property type="entry name" value="PR-1-like"/>
    <property type="match status" value="1"/>
</dbReference>
<dbReference type="PRINTS" id="PR00838">
    <property type="entry name" value="V5ALLERGEN"/>
</dbReference>
<dbReference type="Proteomes" id="UP000278807">
    <property type="component" value="Unassembled WGS sequence"/>
</dbReference>
<dbReference type="Gene3D" id="3.40.33.10">
    <property type="entry name" value="CAP"/>
    <property type="match status" value="1"/>
</dbReference>
<protein>
    <submittedName>
        <fullName evidence="4">SCP domain-containing protein</fullName>
    </submittedName>
</protein>
<accession>A0A0R3T5I9</accession>
<evidence type="ECO:0000313" key="4">
    <source>
        <dbReference type="WBParaSite" id="HNAJ_0000232701-mRNA-1"/>
    </source>
</evidence>
<evidence type="ECO:0000313" key="3">
    <source>
        <dbReference type="Proteomes" id="UP000278807"/>
    </source>
</evidence>
<dbReference type="WBParaSite" id="HNAJ_0000232701-mRNA-1">
    <property type="protein sequence ID" value="HNAJ_0000232701-mRNA-1"/>
    <property type="gene ID" value="HNAJ_0000232701"/>
</dbReference>
<sequence length="141" mass="16213">METLAETWAEECTLTHPRREDPTYKNTGQNIAATFGEESVDFEFVIRYWSNERKDYDFQHNSCAPGKKCGHYTQVVWANTSSVGCAVKQCDDKFPDLPRPAHVYVCQYSPRGNYIGQKPYEEGPSCQKCPRGTHCRNKLCY</sequence>
<evidence type="ECO:0000259" key="1">
    <source>
        <dbReference type="SMART" id="SM00198"/>
    </source>
</evidence>
<dbReference type="Pfam" id="PF00188">
    <property type="entry name" value="CAP"/>
    <property type="match status" value="1"/>
</dbReference>
<dbReference type="InterPro" id="IPR002413">
    <property type="entry name" value="V5_allergen-like"/>
</dbReference>
<keyword evidence="3" id="KW-1185">Reference proteome</keyword>
<dbReference type="PROSITE" id="PS01010">
    <property type="entry name" value="CRISP_2"/>
    <property type="match status" value="1"/>
</dbReference>
<dbReference type="InterPro" id="IPR001283">
    <property type="entry name" value="CRISP-related"/>
</dbReference>
<dbReference type="AlphaFoldDB" id="A0A0R3T5I9"/>
<dbReference type="STRING" id="102285.A0A0R3T5I9"/>
<gene>
    <name evidence="2" type="ORF">HNAJ_LOCUS2326</name>
</gene>
<dbReference type="PANTHER" id="PTHR10334">
    <property type="entry name" value="CYSTEINE-RICH SECRETORY PROTEIN-RELATED"/>
    <property type="match status" value="1"/>
</dbReference>
<proteinExistence type="predicted"/>
<dbReference type="InterPro" id="IPR018244">
    <property type="entry name" value="Allrgn_V5/Tpx1_CS"/>
</dbReference>
<dbReference type="EMBL" id="UZAE01001113">
    <property type="protein sequence ID" value="VDN98185.1"/>
    <property type="molecule type" value="Genomic_DNA"/>
</dbReference>
<dbReference type="InterPro" id="IPR035940">
    <property type="entry name" value="CAP_sf"/>
</dbReference>
<dbReference type="PROSITE" id="PS01009">
    <property type="entry name" value="CRISP_1"/>
    <property type="match status" value="1"/>
</dbReference>
<evidence type="ECO:0000313" key="2">
    <source>
        <dbReference type="EMBL" id="VDN98185.1"/>
    </source>
</evidence>
<feature type="domain" description="SCP" evidence="1">
    <location>
        <begin position="1"/>
        <end position="116"/>
    </location>
</feature>
<reference evidence="4" key="1">
    <citation type="submission" date="2017-02" db="UniProtKB">
        <authorList>
            <consortium name="WormBaseParasite"/>
        </authorList>
    </citation>
    <scope>IDENTIFICATION</scope>
</reference>
<dbReference type="PRINTS" id="PR00837">
    <property type="entry name" value="V5TPXLIKE"/>
</dbReference>
<name>A0A0R3T5I9_RODNA</name>
<dbReference type="InterPro" id="IPR014044">
    <property type="entry name" value="CAP_dom"/>
</dbReference>
<dbReference type="GO" id="GO:0005576">
    <property type="term" value="C:extracellular region"/>
    <property type="evidence" value="ECO:0007669"/>
    <property type="project" value="InterPro"/>
</dbReference>